<keyword evidence="2" id="KW-1003">Cell membrane</keyword>
<evidence type="ECO:0000313" key="8">
    <source>
        <dbReference type="EMBL" id="CAB4568539.1"/>
    </source>
</evidence>
<reference evidence="8" key="1">
    <citation type="submission" date="2020-05" db="EMBL/GenBank/DDBJ databases">
        <authorList>
            <person name="Chiriac C."/>
            <person name="Salcher M."/>
            <person name="Ghai R."/>
            <person name="Kavagutti S V."/>
        </authorList>
    </citation>
    <scope>NUCLEOTIDE SEQUENCE</scope>
</reference>
<evidence type="ECO:0000256" key="1">
    <source>
        <dbReference type="ARBA" id="ARBA00004651"/>
    </source>
</evidence>
<evidence type="ECO:0000256" key="2">
    <source>
        <dbReference type="ARBA" id="ARBA00022475"/>
    </source>
</evidence>
<keyword evidence="5 6" id="KW-0472">Membrane</keyword>
<dbReference type="NCBIfam" id="TIGR00360">
    <property type="entry name" value="ComEC_N-term"/>
    <property type="match status" value="1"/>
</dbReference>
<keyword evidence="4 6" id="KW-1133">Transmembrane helix</keyword>
<feature type="transmembrane region" description="Helical" evidence="6">
    <location>
        <begin position="186"/>
        <end position="205"/>
    </location>
</feature>
<evidence type="ECO:0000256" key="5">
    <source>
        <dbReference type="ARBA" id="ARBA00023136"/>
    </source>
</evidence>
<feature type="transmembrane region" description="Helical" evidence="6">
    <location>
        <begin position="366"/>
        <end position="383"/>
    </location>
</feature>
<dbReference type="Pfam" id="PF03772">
    <property type="entry name" value="Competence"/>
    <property type="match status" value="1"/>
</dbReference>
<dbReference type="AlphaFoldDB" id="A0A6J6DZR9"/>
<evidence type="ECO:0000256" key="3">
    <source>
        <dbReference type="ARBA" id="ARBA00022692"/>
    </source>
</evidence>
<dbReference type="GO" id="GO:0005886">
    <property type="term" value="C:plasma membrane"/>
    <property type="evidence" value="ECO:0007669"/>
    <property type="project" value="UniProtKB-SubCell"/>
</dbReference>
<evidence type="ECO:0000259" key="7">
    <source>
        <dbReference type="Pfam" id="PF03772"/>
    </source>
</evidence>
<comment type="subcellular location">
    <subcellularLocation>
        <location evidence="1">Cell membrane</location>
        <topology evidence="1">Multi-pass membrane protein</topology>
    </subcellularLocation>
</comment>
<dbReference type="InterPro" id="IPR004477">
    <property type="entry name" value="ComEC_N"/>
</dbReference>
<protein>
    <submittedName>
        <fullName evidence="8">Unannotated protein</fullName>
    </submittedName>
</protein>
<feature type="domain" description="ComEC/Rec2-related protein" evidence="7">
    <location>
        <begin position="137"/>
        <end position="381"/>
    </location>
</feature>
<evidence type="ECO:0000256" key="6">
    <source>
        <dbReference type="SAM" id="Phobius"/>
    </source>
</evidence>
<feature type="transmembrane region" description="Helical" evidence="6">
    <location>
        <begin position="280"/>
        <end position="303"/>
    </location>
</feature>
<sequence length="397" mass="42416">MGGSSAWNGVDELASVPCSGDAIVRTDPTQIGNAVISVLEIENIRYRTITHGRLAWRLKERMAGEHVFVVGDCGPSVGRYQRFDHVNHIRGRIVLSEVSEKFSDGSLYMRAANRTRKTMIRGVRHMPDQLRALFTGLVIGDDREQSREMVNEFRASGLSHLCAVSGQNVAYLLAVMSPLLGRLRRVPRWCVTLFLLLWFVALARGEPSVLRAAFMAGVVATNSLRGKPMNARSVIALTAMMLLVVDPLLAWSIGFALSVGATLGLAWLSHPLQKIVGSRGGMASTIAALVGAMPVSFAVFGHVPVVSLIANPLSLAVAGAVMMIGLPLAILGGIWSPLAVVVSGLMVPPVAWVAGVAAVCSQISPTGWWNLCGWLVVVGVIAVRMRNSANRPTSVAG</sequence>
<gene>
    <name evidence="8" type="ORF">UFOPK1619_00795</name>
</gene>
<dbReference type="PANTHER" id="PTHR30619">
    <property type="entry name" value="DNA INTERNALIZATION/COMPETENCE PROTEIN COMEC/REC2"/>
    <property type="match status" value="1"/>
</dbReference>
<proteinExistence type="predicted"/>
<dbReference type="EMBL" id="CAEZTI010000155">
    <property type="protein sequence ID" value="CAB4568539.1"/>
    <property type="molecule type" value="Genomic_DNA"/>
</dbReference>
<feature type="transmembrane region" description="Helical" evidence="6">
    <location>
        <begin position="248"/>
        <end position="268"/>
    </location>
</feature>
<accession>A0A6J6DZR9</accession>
<name>A0A6J6DZR9_9ZZZZ</name>
<feature type="transmembrane region" description="Helical" evidence="6">
    <location>
        <begin position="338"/>
        <end position="360"/>
    </location>
</feature>
<evidence type="ECO:0000256" key="4">
    <source>
        <dbReference type="ARBA" id="ARBA00022989"/>
    </source>
</evidence>
<organism evidence="8">
    <name type="scientific">freshwater metagenome</name>
    <dbReference type="NCBI Taxonomy" id="449393"/>
    <lineage>
        <taxon>unclassified sequences</taxon>
        <taxon>metagenomes</taxon>
        <taxon>ecological metagenomes</taxon>
    </lineage>
</organism>
<feature type="transmembrane region" description="Helical" evidence="6">
    <location>
        <begin position="309"/>
        <end position="331"/>
    </location>
</feature>
<dbReference type="InterPro" id="IPR052159">
    <property type="entry name" value="Competence_DNA_uptake"/>
</dbReference>
<keyword evidence="3 6" id="KW-0812">Transmembrane</keyword>
<dbReference type="PANTHER" id="PTHR30619:SF7">
    <property type="entry name" value="BETA-LACTAMASE DOMAIN PROTEIN"/>
    <property type="match status" value="1"/>
</dbReference>